<accession>A0AA40WZI7</accession>
<sequence>MFGKFMGGRHRGHEERVCHHGVERDERAEFAGRHRGGRHAAMGEGHGDRHERGEHGGRHSRRDGGRGEKVRRLFEHGDLRLVLLALVAKKPSHGYELIKAIEEASSGLYVPSPGVIYPTLTLLEEQDFLEPQVSDKGRKSYQLTAAGQTELTKYQAVVDAIFARLARSEKRRGRGGNLAEGISDSMNRLRNVLRGNFMRDDLSPEQVTRVNATLLKAVEIIEAEFAAIDAELAAQPENEADKSGE</sequence>
<dbReference type="SUPFAM" id="SSF46785">
    <property type="entry name" value="Winged helix' DNA-binding domain"/>
    <property type="match status" value="1"/>
</dbReference>
<protein>
    <submittedName>
        <fullName evidence="3">Helix-turn-helix transcriptional regulator</fullName>
    </submittedName>
</protein>
<proteinExistence type="predicted"/>
<dbReference type="Pfam" id="PF03551">
    <property type="entry name" value="PadR"/>
    <property type="match status" value="1"/>
</dbReference>
<dbReference type="AlphaFoldDB" id="A0AA40WZI7"/>
<evidence type="ECO:0000259" key="2">
    <source>
        <dbReference type="Pfam" id="PF03551"/>
    </source>
</evidence>
<evidence type="ECO:0000256" key="1">
    <source>
        <dbReference type="SAM" id="MobiDB-lite"/>
    </source>
</evidence>
<reference evidence="3" key="2">
    <citation type="submission" date="2022-09" db="EMBL/GenBank/DDBJ databases">
        <title>Rouxiella aceris sp. nov., isolated from tree sap and emended description of the genus Rhouxiella.</title>
        <authorList>
            <person name="Kim I.S."/>
        </authorList>
    </citation>
    <scope>NUCLEOTIDE SEQUENCE</scope>
    <source>
        <strain evidence="3">SAP-2</strain>
    </source>
</reference>
<dbReference type="Gene3D" id="1.10.10.10">
    <property type="entry name" value="Winged helix-like DNA-binding domain superfamily/Winged helix DNA-binding domain"/>
    <property type="match status" value="1"/>
</dbReference>
<dbReference type="PANTHER" id="PTHR43252">
    <property type="entry name" value="TRANSCRIPTIONAL REGULATOR YQJI"/>
    <property type="match status" value="1"/>
</dbReference>
<evidence type="ECO:0000313" key="4">
    <source>
        <dbReference type="Proteomes" id="UP000705283"/>
    </source>
</evidence>
<reference evidence="3" key="1">
    <citation type="submission" date="2020-11" db="EMBL/GenBank/DDBJ databases">
        <authorList>
            <person name="Lee S.D."/>
        </authorList>
    </citation>
    <scope>NUCLEOTIDE SEQUENCE</scope>
    <source>
        <strain evidence="3">SAP-2</strain>
    </source>
</reference>
<dbReference type="InterPro" id="IPR036388">
    <property type="entry name" value="WH-like_DNA-bd_sf"/>
</dbReference>
<dbReference type="RefSeq" id="WP_194977398.1">
    <property type="nucleotide sequence ID" value="NZ_JADMKS010000001.1"/>
</dbReference>
<evidence type="ECO:0000313" key="3">
    <source>
        <dbReference type="EMBL" id="MBF6635387.1"/>
    </source>
</evidence>
<feature type="compositionally biased region" description="Basic and acidic residues" evidence="1">
    <location>
        <begin position="23"/>
        <end position="32"/>
    </location>
</feature>
<dbReference type="Proteomes" id="UP000705283">
    <property type="component" value="Unassembled WGS sequence"/>
</dbReference>
<dbReference type="EMBL" id="JADMKS010000001">
    <property type="protein sequence ID" value="MBF6635387.1"/>
    <property type="molecule type" value="Genomic_DNA"/>
</dbReference>
<gene>
    <name evidence="3" type="ORF">ITX54_01730</name>
</gene>
<feature type="domain" description="Transcription regulator PadR N-terminal" evidence="2">
    <location>
        <begin position="83"/>
        <end position="152"/>
    </location>
</feature>
<feature type="compositionally biased region" description="Basic and acidic residues" evidence="1">
    <location>
        <begin position="45"/>
        <end position="68"/>
    </location>
</feature>
<feature type="region of interest" description="Disordered" evidence="1">
    <location>
        <begin position="23"/>
        <end position="68"/>
    </location>
</feature>
<dbReference type="PANTHER" id="PTHR43252:SF7">
    <property type="entry name" value="TRANSCRIPTIONAL REGULATOR YQJI"/>
    <property type="match status" value="1"/>
</dbReference>
<dbReference type="InterPro" id="IPR005149">
    <property type="entry name" value="Tscrpt_reg_PadR_N"/>
</dbReference>
<organism evidence="3 4">
    <name type="scientific">Rouxiella silvae</name>
    <dbReference type="NCBI Taxonomy" id="1646373"/>
    <lineage>
        <taxon>Bacteria</taxon>
        <taxon>Pseudomonadati</taxon>
        <taxon>Pseudomonadota</taxon>
        <taxon>Gammaproteobacteria</taxon>
        <taxon>Enterobacterales</taxon>
        <taxon>Yersiniaceae</taxon>
        <taxon>Rouxiella</taxon>
    </lineage>
</organism>
<name>A0AA40WZI7_9GAMM</name>
<comment type="caution">
    <text evidence="3">The sequence shown here is derived from an EMBL/GenBank/DDBJ whole genome shotgun (WGS) entry which is preliminary data.</text>
</comment>
<dbReference type="InterPro" id="IPR036390">
    <property type="entry name" value="WH_DNA-bd_sf"/>
</dbReference>